<evidence type="ECO:0000256" key="4">
    <source>
        <dbReference type="ARBA" id="ARBA00022989"/>
    </source>
</evidence>
<evidence type="ECO:0000259" key="9">
    <source>
        <dbReference type="Pfam" id="PF13962"/>
    </source>
</evidence>
<evidence type="ECO:0000313" key="10">
    <source>
        <dbReference type="EMBL" id="KAK9101465.1"/>
    </source>
</evidence>
<evidence type="ECO:0000256" key="6">
    <source>
        <dbReference type="ARBA" id="ARBA00023136"/>
    </source>
</evidence>
<name>A0AAP0F063_9MAGN</name>
<dbReference type="InterPro" id="IPR036770">
    <property type="entry name" value="Ankyrin_rpt-contain_sf"/>
</dbReference>
<comment type="caution">
    <text evidence="10">The sequence shown here is derived from an EMBL/GenBank/DDBJ whole genome shotgun (WGS) entry which is preliminary data.</text>
</comment>
<reference evidence="10 11" key="1">
    <citation type="submission" date="2024-01" db="EMBL/GenBank/DDBJ databases">
        <title>Genome assemblies of Stephania.</title>
        <authorList>
            <person name="Yang L."/>
        </authorList>
    </citation>
    <scope>NUCLEOTIDE SEQUENCE [LARGE SCALE GENOMIC DNA]</scope>
    <source>
        <strain evidence="10">JXDWG</strain>
        <tissue evidence="10">Leaf</tissue>
    </source>
</reference>
<feature type="transmembrane region" description="Helical" evidence="8">
    <location>
        <begin position="425"/>
        <end position="445"/>
    </location>
</feature>
<protein>
    <recommendedName>
        <fullName evidence="9">PGG domain-containing protein</fullName>
    </recommendedName>
</protein>
<feature type="domain" description="PGG" evidence="9">
    <location>
        <begin position="288"/>
        <end position="408"/>
    </location>
</feature>
<dbReference type="PROSITE" id="PS50088">
    <property type="entry name" value="ANK_REPEAT"/>
    <property type="match status" value="4"/>
</dbReference>
<dbReference type="Pfam" id="PF00023">
    <property type="entry name" value="Ank"/>
    <property type="match status" value="1"/>
</dbReference>
<dbReference type="PROSITE" id="PS50297">
    <property type="entry name" value="ANK_REP_REGION"/>
    <property type="match status" value="4"/>
</dbReference>
<feature type="transmembrane region" description="Helical" evidence="8">
    <location>
        <begin position="297"/>
        <end position="314"/>
    </location>
</feature>
<evidence type="ECO:0000256" key="8">
    <source>
        <dbReference type="SAM" id="Phobius"/>
    </source>
</evidence>
<dbReference type="Proteomes" id="UP001419268">
    <property type="component" value="Unassembled WGS sequence"/>
</dbReference>
<feature type="repeat" description="ANK" evidence="7">
    <location>
        <begin position="109"/>
        <end position="131"/>
    </location>
</feature>
<accession>A0AAP0F063</accession>
<dbReference type="PRINTS" id="PR01415">
    <property type="entry name" value="ANKYRIN"/>
</dbReference>
<evidence type="ECO:0000256" key="2">
    <source>
        <dbReference type="ARBA" id="ARBA00022692"/>
    </source>
</evidence>
<dbReference type="Pfam" id="PF12796">
    <property type="entry name" value="Ank_2"/>
    <property type="match status" value="2"/>
</dbReference>
<dbReference type="Gene3D" id="1.25.40.20">
    <property type="entry name" value="Ankyrin repeat-containing domain"/>
    <property type="match status" value="2"/>
</dbReference>
<evidence type="ECO:0000313" key="11">
    <source>
        <dbReference type="Proteomes" id="UP001419268"/>
    </source>
</evidence>
<evidence type="ECO:0000256" key="1">
    <source>
        <dbReference type="ARBA" id="ARBA00004141"/>
    </source>
</evidence>
<proteinExistence type="predicted"/>
<dbReference type="EMBL" id="JBBNAG010000010">
    <property type="protein sequence ID" value="KAK9101465.1"/>
    <property type="molecule type" value="Genomic_DNA"/>
</dbReference>
<keyword evidence="5 7" id="KW-0040">ANK repeat</keyword>
<dbReference type="PANTHER" id="PTHR24186">
    <property type="entry name" value="PROTEIN PHOSPHATASE 1 REGULATORY SUBUNIT"/>
    <property type="match status" value="1"/>
</dbReference>
<comment type="subcellular location">
    <subcellularLocation>
        <location evidence="1">Membrane</location>
        <topology evidence="1">Multi-pass membrane protein</topology>
    </subcellularLocation>
</comment>
<dbReference type="SMART" id="SM00248">
    <property type="entry name" value="ANK"/>
    <property type="match status" value="6"/>
</dbReference>
<keyword evidence="4 8" id="KW-1133">Transmembrane helix</keyword>
<feature type="repeat" description="ANK" evidence="7">
    <location>
        <begin position="75"/>
        <end position="107"/>
    </location>
</feature>
<keyword evidence="3" id="KW-0677">Repeat</keyword>
<feature type="transmembrane region" description="Helical" evidence="8">
    <location>
        <begin position="384"/>
        <end position="405"/>
    </location>
</feature>
<sequence>MDESNRLRKELYKASRQGDANALIKLIEEDELVLERTITSSSETPLHIAAMLGHVEFTKEVLSRKPDLAWEFDYEGFSPLHLASARKNIEMVRELARAEPDVCLSTDSDGRTPLHLAAMKGRVKIMEELLQCRPQAIDKVLLSGGETILHLCAKHSRLEALELLLQWVPGHETSINSKDNHGNTVLHLAVAKKHIQIIKLLLAHDVEVNALNHNGLTALDILTQSTVSDLKDMEIAEALRGAGGVTSGSGRTNDAHVVQVRDNSPGNEITRRGTSSSSRWGTHLNEYEKWLEKKQNTVMVVASLIASIGFQAILNPPSKFSLKPLEDQEKKQVKDAFAPITSISNSTDDSNRKVVYMHANTIGVLGSMIVILLVMSGLPLKRRVFVWVLMFTMSASITAMGFSYFCAIGSMVPSSDGLLSFRYVLFTWQVLVICIFLMHTTRFLLWVVESTGRSKRILLWFWCPIAAAGLSCWIFFYDYGVIYLKNRDLLFDAN</sequence>
<feature type="transmembrane region" description="Helical" evidence="8">
    <location>
        <begin position="457"/>
        <end position="476"/>
    </location>
</feature>
<evidence type="ECO:0000256" key="3">
    <source>
        <dbReference type="ARBA" id="ARBA00022737"/>
    </source>
</evidence>
<feature type="repeat" description="ANK" evidence="7">
    <location>
        <begin position="41"/>
        <end position="68"/>
    </location>
</feature>
<dbReference type="SUPFAM" id="SSF48403">
    <property type="entry name" value="Ankyrin repeat"/>
    <property type="match status" value="1"/>
</dbReference>
<dbReference type="PANTHER" id="PTHR24186:SF37">
    <property type="entry name" value="PGG DOMAIN-CONTAINING PROTEIN"/>
    <property type="match status" value="1"/>
</dbReference>
<evidence type="ECO:0000256" key="7">
    <source>
        <dbReference type="PROSITE-ProRule" id="PRU00023"/>
    </source>
</evidence>
<dbReference type="InterPro" id="IPR026961">
    <property type="entry name" value="PGG_dom"/>
</dbReference>
<dbReference type="InterPro" id="IPR002110">
    <property type="entry name" value="Ankyrin_rpt"/>
</dbReference>
<keyword evidence="11" id="KW-1185">Reference proteome</keyword>
<dbReference type="AlphaFoldDB" id="A0AAP0F063"/>
<dbReference type="Pfam" id="PF13962">
    <property type="entry name" value="PGG"/>
    <property type="match status" value="1"/>
</dbReference>
<organism evidence="10 11">
    <name type="scientific">Stephania cephalantha</name>
    <dbReference type="NCBI Taxonomy" id="152367"/>
    <lineage>
        <taxon>Eukaryota</taxon>
        <taxon>Viridiplantae</taxon>
        <taxon>Streptophyta</taxon>
        <taxon>Embryophyta</taxon>
        <taxon>Tracheophyta</taxon>
        <taxon>Spermatophyta</taxon>
        <taxon>Magnoliopsida</taxon>
        <taxon>Ranunculales</taxon>
        <taxon>Menispermaceae</taxon>
        <taxon>Menispermoideae</taxon>
        <taxon>Cissampelideae</taxon>
        <taxon>Stephania</taxon>
    </lineage>
</organism>
<evidence type="ECO:0000256" key="5">
    <source>
        <dbReference type="ARBA" id="ARBA00023043"/>
    </source>
</evidence>
<feature type="transmembrane region" description="Helical" evidence="8">
    <location>
        <begin position="355"/>
        <end position="375"/>
    </location>
</feature>
<keyword evidence="2 8" id="KW-0812">Transmembrane</keyword>
<feature type="repeat" description="ANK" evidence="7">
    <location>
        <begin position="181"/>
        <end position="213"/>
    </location>
</feature>
<keyword evidence="6 8" id="KW-0472">Membrane</keyword>
<dbReference type="GO" id="GO:0005886">
    <property type="term" value="C:plasma membrane"/>
    <property type="evidence" value="ECO:0007669"/>
    <property type="project" value="TreeGrafter"/>
</dbReference>
<gene>
    <name evidence="10" type="ORF">Scep_024895</name>
</gene>